<dbReference type="Pfam" id="PF14381">
    <property type="entry name" value="EDR1_CTR1_ARMC3_pept"/>
    <property type="match status" value="1"/>
</dbReference>
<dbReference type="EMBL" id="JAKOGI010000093">
    <property type="protein sequence ID" value="KAJ8444571.1"/>
    <property type="molecule type" value="Genomic_DNA"/>
</dbReference>
<protein>
    <recommendedName>
        <fullName evidence="2">EDR1/CTR1/ARMC3-like peptidase-like domain-containing protein</fullName>
    </recommendedName>
</protein>
<proteinExistence type="predicted"/>
<dbReference type="AlphaFoldDB" id="A0A9Q1QK60"/>
<evidence type="ECO:0000313" key="3">
    <source>
        <dbReference type="EMBL" id="KAJ8444571.1"/>
    </source>
</evidence>
<organism evidence="3 4">
    <name type="scientific">Carnegiea gigantea</name>
    <dbReference type="NCBI Taxonomy" id="171969"/>
    <lineage>
        <taxon>Eukaryota</taxon>
        <taxon>Viridiplantae</taxon>
        <taxon>Streptophyta</taxon>
        <taxon>Embryophyta</taxon>
        <taxon>Tracheophyta</taxon>
        <taxon>Spermatophyta</taxon>
        <taxon>Magnoliopsida</taxon>
        <taxon>eudicotyledons</taxon>
        <taxon>Gunneridae</taxon>
        <taxon>Pentapetalae</taxon>
        <taxon>Caryophyllales</taxon>
        <taxon>Cactineae</taxon>
        <taxon>Cactaceae</taxon>
        <taxon>Cactoideae</taxon>
        <taxon>Echinocereeae</taxon>
        <taxon>Carnegiea</taxon>
    </lineage>
</organism>
<evidence type="ECO:0000259" key="2">
    <source>
        <dbReference type="Pfam" id="PF14381"/>
    </source>
</evidence>
<dbReference type="Proteomes" id="UP001153076">
    <property type="component" value="Unassembled WGS sequence"/>
</dbReference>
<feature type="region of interest" description="Disordered" evidence="1">
    <location>
        <begin position="1"/>
        <end position="20"/>
    </location>
</feature>
<sequence length="154" mass="17113">MEETNDDTGQAEQGPSNSNWWGSEFVEKFGSVSLASQEEALNHKEAIGHIEQDELCSQTASQVLWSTGMLSEPIPDGFYSVVLDRKLKEMFDRLPTLDEVLALEAEGLRADIILVDARRDKKLTMLKQLIMALVRGNSNPAAMIKRIAGLVRIP</sequence>
<comment type="caution">
    <text evidence="3">The sequence shown here is derived from an EMBL/GenBank/DDBJ whole genome shotgun (WGS) entry which is preliminary data.</text>
</comment>
<feature type="domain" description="EDR1/CTR1/ARMC3-like peptidase-like" evidence="2">
    <location>
        <begin position="57"/>
        <end position="151"/>
    </location>
</feature>
<accession>A0A9Q1QK60</accession>
<name>A0A9Q1QK60_9CARY</name>
<keyword evidence="4" id="KW-1185">Reference proteome</keyword>
<evidence type="ECO:0000313" key="4">
    <source>
        <dbReference type="Proteomes" id="UP001153076"/>
    </source>
</evidence>
<feature type="compositionally biased region" description="Polar residues" evidence="1">
    <location>
        <begin position="7"/>
        <end position="20"/>
    </location>
</feature>
<dbReference type="OrthoDB" id="1726136at2759"/>
<gene>
    <name evidence="3" type="ORF">Cgig2_013850</name>
</gene>
<dbReference type="InterPro" id="IPR055164">
    <property type="entry name" value="EDR1/CTR1/ARMC3-like_pept-like"/>
</dbReference>
<reference evidence="3" key="1">
    <citation type="submission" date="2022-04" db="EMBL/GenBank/DDBJ databases">
        <title>Carnegiea gigantea Genome sequencing and assembly v2.</title>
        <authorList>
            <person name="Copetti D."/>
            <person name="Sanderson M.J."/>
            <person name="Burquez A."/>
            <person name="Wojciechowski M.F."/>
        </authorList>
    </citation>
    <scope>NUCLEOTIDE SEQUENCE</scope>
    <source>
        <strain evidence="3">SGP5-SGP5p</strain>
        <tissue evidence="3">Aerial part</tissue>
    </source>
</reference>
<evidence type="ECO:0000256" key="1">
    <source>
        <dbReference type="SAM" id="MobiDB-lite"/>
    </source>
</evidence>